<reference evidence="2 3" key="1">
    <citation type="journal article" date="2021" name="ISME Commun">
        <title>Automated analysis of genomic sequences facilitates high-throughput and comprehensive description of bacteria.</title>
        <authorList>
            <person name="Hitch T.C.A."/>
        </authorList>
    </citation>
    <scope>NUCLEOTIDE SEQUENCE [LARGE SCALE GENOMIC DNA]</scope>
    <source>
        <strain evidence="2 3">Sanger_03</strain>
    </source>
</reference>
<dbReference type="RefSeq" id="WP_158370249.1">
    <property type="nucleotide sequence ID" value="NZ_JAOQJU010000010.1"/>
</dbReference>
<feature type="domain" description="DUF3825" evidence="1">
    <location>
        <begin position="22"/>
        <end position="263"/>
    </location>
</feature>
<sequence length="269" mass="31634">MLTTDLFDFAYVPDWYGQLDELSRVALPEPWRFKKPANVTKNQDTPILERYIHMIFRKQCIEFNSAEDDRKGAQFFHVENERACFHTGLYNSRYKGIYAFFDRNHKKDSMLEWYFRGFCDELSPWLRYIQPLPHKPSYYTAKRGAGFNPDWPIRVNVEHILGDTENLERIPAKIRKAKNLPLLFETAVELGRRRAVVEPGLVVPQGYQGKIQYLLPVYLTNMKKPDLVMTLEVMDGYYMGHTCLTLEMAYLNARVVARPLVPWLTELVK</sequence>
<dbReference type="Proteomes" id="UP001652431">
    <property type="component" value="Unassembled WGS sequence"/>
</dbReference>
<proteinExistence type="predicted"/>
<organism evidence="2 3">
    <name type="scientific">Dorea acetigenes</name>
    <dbReference type="NCBI Taxonomy" id="2981787"/>
    <lineage>
        <taxon>Bacteria</taxon>
        <taxon>Bacillati</taxon>
        <taxon>Bacillota</taxon>
        <taxon>Clostridia</taxon>
        <taxon>Lachnospirales</taxon>
        <taxon>Lachnospiraceae</taxon>
        <taxon>Dorea</taxon>
    </lineage>
</organism>
<evidence type="ECO:0000259" key="1">
    <source>
        <dbReference type="Pfam" id="PF12873"/>
    </source>
</evidence>
<accession>A0ABT2RN87</accession>
<gene>
    <name evidence="2" type="ORF">OCV99_10055</name>
</gene>
<protein>
    <submittedName>
        <fullName evidence="2">DUF3825 domain-containing protein</fullName>
    </submittedName>
</protein>
<dbReference type="EMBL" id="JAOQJU010000010">
    <property type="protein sequence ID" value="MCU6686883.1"/>
    <property type="molecule type" value="Genomic_DNA"/>
</dbReference>
<keyword evidence="3" id="KW-1185">Reference proteome</keyword>
<dbReference type="InterPro" id="IPR024437">
    <property type="entry name" value="DUF3825"/>
</dbReference>
<dbReference type="Pfam" id="PF12873">
    <property type="entry name" value="DUF3825"/>
    <property type="match status" value="1"/>
</dbReference>
<evidence type="ECO:0000313" key="3">
    <source>
        <dbReference type="Proteomes" id="UP001652431"/>
    </source>
</evidence>
<name>A0ABT2RN87_9FIRM</name>
<evidence type="ECO:0000313" key="2">
    <source>
        <dbReference type="EMBL" id="MCU6686883.1"/>
    </source>
</evidence>
<comment type="caution">
    <text evidence="2">The sequence shown here is derived from an EMBL/GenBank/DDBJ whole genome shotgun (WGS) entry which is preliminary data.</text>
</comment>